<accession>A0A4T0J9K5</accession>
<dbReference type="Proteomes" id="UP000310689">
    <property type="component" value="Unassembled WGS sequence"/>
</dbReference>
<sequence>MSKRITHLPFISRYDDVMHKKVVDALYQQWKHDQQLEKAKVLAANIDLFFGVTTSSDTSSVTSVETKNKAGSGVLTGLIKRGYKKMLGKSKSRASRGNEE</sequence>
<dbReference type="EMBL" id="SPOI01000032">
    <property type="protein sequence ID" value="TIB39486.1"/>
    <property type="molecule type" value="Genomic_DNA"/>
</dbReference>
<evidence type="ECO:0000313" key="2">
    <source>
        <dbReference type="Proteomes" id="UP000310689"/>
    </source>
</evidence>
<protein>
    <submittedName>
        <fullName evidence="1">Uncharacterized protein</fullName>
    </submittedName>
</protein>
<proteinExistence type="predicted"/>
<comment type="caution">
    <text evidence="1">The sequence shown here is derived from an EMBL/GenBank/DDBJ whole genome shotgun (WGS) entry which is preliminary data.</text>
</comment>
<gene>
    <name evidence="1" type="ORF">E3P86_01101</name>
</gene>
<organism evidence="1 2">
    <name type="scientific">Wallemia ichthyophaga</name>
    <dbReference type="NCBI Taxonomy" id="245174"/>
    <lineage>
        <taxon>Eukaryota</taxon>
        <taxon>Fungi</taxon>
        <taxon>Dikarya</taxon>
        <taxon>Basidiomycota</taxon>
        <taxon>Wallemiomycotina</taxon>
        <taxon>Wallemiomycetes</taxon>
        <taxon>Wallemiales</taxon>
        <taxon>Wallemiaceae</taxon>
        <taxon>Wallemia</taxon>
    </lineage>
</organism>
<dbReference type="AlphaFoldDB" id="A0A4T0J9K5"/>
<reference evidence="1 2" key="1">
    <citation type="submission" date="2019-03" db="EMBL/GenBank/DDBJ databases">
        <title>Sequencing 23 genomes of Wallemia ichthyophaga.</title>
        <authorList>
            <person name="Gostincar C."/>
        </authorList>
    </citation>
    <scope>NUCLEOTIDE SEQUENCE [LARGE SCALE GENOMIC DNA]</scope>
    <source>
        <strain evidence="1 2">EXF-6200</strain>
    </source>
</reference>
<name>A0A4T0J9K5_WALIC</name>
<evidence type="ECO:0000313" key="1">
    <source>
        <dbReference type="EMBL" id="TIB39486.1"/>
    </source>
</evidence>